<reference evidence="2" key="1">
    <citation type="submission" date="2024-02" db="UniProtKB">
        <authorList>
            <consortium name="WormBaseParasite"/>
        </authorList>
    </citation>
    <scope>IDENTIFICATION</scope>
</reference>
<organism evidence="1 2">
    <name type="scientific">Mesorhabditis belari</name>
    <dbReference type="NCBI Taxonomy" id="2138241"/>
    <lineage>
        <taxon>Eukaryota</taxon>
        <taxon>Metazoa</taxon>
        <taxon>Ecdysozoa</taxon>
        <taxon>Nematoda</taxon>
        <taxon>Chromadorea</taxon>
        <taxon>Rhabditida</taxon>
        <taxon>Rhabditina</taxon>
        <taxon>Rhabditomorpha</taxon>
        <taxon>Rhabditoidea</taxon>
        <taxon>Rhabditidae</taxon>
        <taxon>Mesorhabditinae</taxon>
        <taxon>Mesorhabditis</taxon>
    </lineage>
</organism>
<sequence>MKSAVHRIHNSGISRRKFIEFFIATRPINAILREINKDVKMSIDSFSPSDVIYLLKILKIASEKMMLGDEALIDICKEFTSKLNKATAEAYQDECTLYDELVWNNIKERILFKNDSLCLDNQIEPDMRKDPESHEINPLEWLLVEPASKKKHAFQLCSSRLTTTYAFVQREPIRLLPKTCICGGSKNKARFKNLYPIAVQYISPSASFISSERLFRHNF</sequence>
<dbReference type="WBParaSite" id="MBELARI_LOCUS2332">
    <property type="protein sequence ID" value="MBELARI_LOCUS2332"/>
    <property type="gene ID" value="MBELARI_LOCUS2332"/>
</dbReference>
<proteinExistence type="predicted"/>
<evidence type="ECO:0000313" key="2">
    <source>
        <dbReference type="WBParaSite" id="MBELARI_LOCUS2332"/>
    </source>
</evidence>
<accession>A0AAF3J838</accession>
<evidence type="ECO:0000313" key="1">
    <source>
        <dbReference type="Proteomes" id="UP000887575"/>
    </source>
</evidence>
<dbReference type="AlphaFoldDB" id="A0AAF3J838"/>
<protein>
    <submittedName>
        <fullName evidence="2">Uncharacterized protein</fullName>
    </submittedName>
</protein>
<name>A0AAF3J838_9BILA</name>
<dbReference type="Proteomes" id="UP000887575">
    <property type="component" value="Unassembled WGS sequence"/>
</dbReference>
<keyword evidence="1" id="KW-1185">Reference proteome</keyword>